<dbReference type="RefSeq" id="WP_166153698.1">
    <property type="nucleotide sequence ID" value="NZ_JAAOIW010000012.1"/>
</dbReference>
<sequence length="155" mass="17242">MKLVLKIGVSLMLLFLVFSMVYRVTLMGNPFAIQNKTSAFLKAVQVKQYEEAAQLFGSTADKKTLAQGLLKLHEEGFRLLSYDKVNADYDDDSFSTGHAELTFEVDGNPMKVRAILTFSPEAKPKQVCPISPSEIKRGSIPQLEAWNQLFCGGSF</sequence>
<reference evidence="1" key="1">
    <citation type="submission" date="2020-03" db="EMBL/GenBank/DDBJ databases">
        <title>Draft sequencing of Paenibacilllus sp. S3N08.</title>
        <authorList>
            <person name="Kim D.-U."/>
        </authorList>
    </citation>
    <scope>NUCLEOTIDE SEQUENCE</scope>
    <source>
        <strain evidence="1">S3N08</strain>
    </source>
</reference>
<proteinExistence type="predicted"/>
<name>A0ABX0JBQ5_9BACL</name>
<evidence type="ECO:0000313" key="2">
    <source>
        <dbReference type="Proteomes" id="UP001165962"/>
    </source>
</evidence>
<keyword evidence="2" id="KW-1185">Reference proteome</keyword>
<gene>
    <name evidence="1" type="ORF">G9U52_26580</name>
</gene>
<organism evidence="1 2">
    <name type="scientific">Paenibacillus agricola</name>
    <dbReference type="NCBI Taxonomy" id="2716264"/>
    <lineage>
        <taxon>Bacteria</taxon>
        <taxon>Bacillati</taxon>
        <taxon>Bacillota</taxon>
        <taxon>Bacilli</taxon>
        <taxon>Bacillales</taxon>
        <taxon>Paenibacillaceae</taxon>
        <taxon>Paenibacillus</taxon>
    </lineage>
</organism>
<evidence type="ECO:0000313" key="1">
    <source>
        <dbReference type="EMBL" id="NHN33383.1"/>
    </source>
</evidence>
<protein>
    <submittedName>
        <fullName evidence="1">Uncharacterized protein</fullName>
    </submittedName>
</protein>
<dbReference type="Proteomes" id="UP001165962">
    <property type="component" value="Unassembled WGS sequence"/>
</dbReference>
<accession>A0ABX0JBQ5</accession>
<comment type="caution">
    <text evidence="1">The sequence shown here is derived from an EMBL/GenBank/DDBJ whole genome shotgun (WGS) entry which is preliminary data.</text>
</comment>
<dbReference type="EMBL" id="JAAOIW010000012">
    <property type="protein sequence ID" value="NHN33383.1"/>
    <property type="molecule type" value="Genomic_DNA"/>
</dbReference>